<dbReference type="PANTHER" id="PTHR39214">
    <property type="entry name" value="MICROBODY (PEROXISOME) BIOGENESIS PROTEIN PEROXIN 8 (EUROFUNG)"/>
    <property type="match status" value="1"/>
</dbReference>
<dbReference type="AlphaFoldDB" id="A0A6A7CAN4"/>
<protein>
    <recommendedName>
        <fullName evidence="3">Peroxisomal membrane protein Pex17</fullName>
    </recommendedName>
</protein>
<dbReference type="EMBL" id="MU005957">
    <property type="protein sequence ID" value="KAF2864584.1"/>
    <property type="molecule type" value="Genomic_DNA"/>
</dbReference>
<dbReference type="Pfam" id="PF26001">
    <property type="entry name" value="Pex8"/>
    <property type="match status" value="1"/>
</dbReference>
<name>A0A6A7CAN4_9PEZI</name>
<dbReference type="OrthoDB" id="2357318at2759"/>
<keyword evidence="2" id="KW-1185">Reference proteome</keyword>
<proteinExistence type="predicted"/>
<dbReference type="InterPro" id="IPR055334">
    <property type="entry name" value="PEX8-like"/>
</dbReference>
<organism evidence="1 2">
    <name type="scientific">Piedraia hortae CBS 480.64</name>
    <dbReference type="NCBI Taxonomy" id="1314780"/>
    <lineage>
        <taxon>Eukaryota</taxon>
        <taxon>Fungi</taxon>
        <taxon>Dikarya</taxon>
        <taxon>Ascomycota</taxon>
        <taxon>Pezizomycotina</taxon>
        <taxon>Dothideomycetes</taxon>
        <taxon>Dothideomycetidae</taxon>
        <taxon>Capnodiales</taxon>
        <taxon>Piedraiaceae</taxon>
        <taxon>Piedraia</taxon>
    </lineage>
</organism>
<dbReference type="Proteomes" id="UP000799421">
    <property type="component" value="Unassembled WGS sequence"/>
</dbReference>
<evidence type="ECO:0000313" key="1">
    <source>
        <dbReference type="EMBL" id="KAF2864584.1"/>
    </source>
</evidence>
<reference evidence="1" key="1">
    <citation type="journal article" date="2020" name="Stud. Mycol.">
        <title>101 Dothideomycetes genomes: a test case for predicting lifestyles and emergence of pathogens.</title>
        <authorList>
            <person name="Haridas S."/>
            <person name="Albert R."/>
            <person name="Binder M."/>
            <person name="Bloem J."/>
            <person name="Labutti K."/>
            <person name="Salamov A."/>
            <person name="Andreopoulos B."/>
            <person name="Baker S."/>
            <person name="Barry K."/>
            <person name="Bills G."/>
            <person name="Bluhm B."/>
            <person name="Cannon C."/>
            <person name="Castanera R."/>
            <person name="Culley D."/>
            <person name="Daum C."/>
            <person name="Ezra D."/>
            <person name="Gonzalez J."/>
            <person name="Henrissat B."/>
            <person name="Kuo A."/>
            <person name="Liang C."/>
            <person name="Lipzen A."/>
            <person name="Lutzoni F."/>
            <person name="Magnuson J."/>
            <person name="Mondo S."/>
            <person name="Nolan M."/>
            <person name="Ohm R."/>
            <person name="Pangilinan J."/>
            <person name="Park H.-J."/>
            <person name="Ramirez L."/>
            <person name="Alfaro M."/>
            <person name="Sun H."/>
            <person name="Tritt A."/>
            <person name="Yoshinaga Y."/>
            <person name="Zwiers L.-H."/>
            <person name="Turgeon B."/>
            <person name="Goodwin S."/>
            <person name="Spatafora J."/>
            <person name="Crous P."/>
            <person name="Grigoriev I."/>
        </authorList>
    </citation>
    <scope>NUCLEOTIDE SEQUENCE</scope>
    <source>
        <strain evidence="1">CBS 480.64</strain>
    </source>
</reference>
<gene>
    <name evidence="1" type="ORF">K470DRAFT_254215</name>
</gene>
<accession>A0A6A7CAN4</accession>
<evidence type="ECO:0000313" key="2">
    <source>
        <dbReference type="Proteomes" id="UP000799421"/>
    </source>
</evidence>
<dbReference type="PANTHER" id="PTHR39214:SF1">
    <property type="entry name" value="MICROBODY (PEROXISOME) BIOGENESIS PROTEIN PEROXIN 8 (EUROFUNG)"/>
    <property type="match status" value="1"/>
</dbReference>
<sequence length="611" mass="67309">MSNRLATLLRALQFYSPEQDTALLLGSASSILAGLNNPLNITTLSRLLLTAPAIWTSPDLRTSLRCFSAFHSAVQSSSGHGDEWVAAAIAGADESSPRWRHALILGGLLLANPRARVLEASFVSAVNAALADDEHSDLARLTITLVLTYCFPALSPSAREKLDHNRLLPVLMLSLLEGLHSGYFLGAIEPDIQALGDKIHWDVKSPSYRQVETMVSSPLVSILGPLTQLIGHTIEHVRNARMVEAAVEDVRELSRIIYLQWRQTRFSGVESSTETELEDADTHSKTVPTLWKLLRSILYGLVVILRSAVSRLLITPSLNAPQTSTAILHTLRHVYFITTRVGTFSGYSFVWLTSLDILAAFPREAQKFVHSIQSEVVGTIPSHALDRLGDLFFFNVAEHLVPVLPLDMAEGTILASATPYITTNNPTTDPNSKREIFEAAHSAMLSVFCAEQNVLIAAKWIPSYTQSLFDSFPAQMSHRQFRFAFATLIRTASPPGKLYVSEPMLAGILLEILAQRARDAASLPMPEVEDGIRSQRAVYILAIVDSLPQVSVNLLEEWLPLVARLIRSVPPGDREICQGRLWEVFGEMDPQRAKICAGWWGTFGGRELVLG</sequence>
<evidence type="ECO:0008006" key="3">
    <source>
        <dbReference type="Google" id="ProtNLM"/>
    </source>
</evidence>